<proteinExistence type="predicted"/>
<gene>
    <name evidence="1" type="ORF">COCON_G00209820</name>
</gene>
<sequence length="166" mass="18520">MEATSQHKPDDVLRTLAFREAVQFLVRAKREKHIDRNKNIKTDRRRISIERCCAGDLDKRLRIPVLGCQKRIFAKTFRADSFGNGASGLPGEGGEAAVQAGQPCALTAADSSAAPHCDRLLQEPRRRGFFVLEGVPGDRHNGKNCWAVRLGTSSGELWRGRARRRK</sequence>
<organism evidence="1 2">
    <name type="scientific">Conger conger</name>
    <name type="common">Conger eel</name>
    <name type="synonym">Muraena conger</name>
    <dbReference type="NCBI Taxonomy" id="82655"/>
    <lineage>
        <taxon>Eukaryota</taxon>
        <taxon>Metazoa</taxon>
        <taxon>Chordata</taxon>
        <taxon>Craniata</taxon>
        <taxon>Vertebrata</taxon>
        <taxon>Euteleostomi</taxon>
        <taxon>Actinopterygii</taxon>
        <taxon>Neopterygii</taxon>
        <taxon>Teleostei</taxon>
        <taxon>Anguilliformes</taxon>
        <taxon>Congridae</taxon>
        <taxon>Conger</taxon>
    </lineage>
</organism>
<reference evidence="1" key="1">
    <citation type="journal article" date="2023" name="Science">
        <title>Genome structures resolve the early diversification of teleost fishes.</title>
        <authorList>
            <person name="Parey E."/>
            <person name="Louis A."/>
            <person name="Montfort J."/>
            <person name="Bouchez O."/>
            <person name="Roques C."/>
            <person name="Iampietro C."/>
            <person name="Lluch J."/>
            <person name="Castinel A."/>
            <person name="Donnadieu C."/>
            <person name="Desvignes T."/>
            <person name="Floi Bucao C."/>
            <person name="Jouanno E."/>
            <person name="Wen M."/>
            <person name="Mejri S."/>
            <person name="Dirks R."/>
            <person name="Jansen H."/>
            <person name="Henkel C."/>
            <person name="Chen W.J."/>
            <person name="Zahm M."/>
            <person name="Cabau C."/>
            <person name="Klopp C."/>
            <person name="Thompson A.W."/>
            <person name="Robinson-Rechavi M."/>
            <person name="Braasch I."/>
            <person name="Lecointre G."/>
            <person name="Bobe J."/>
            <person name="Postlethwait J.H."/>
            <person name="Berthelot C."/>
            <person name="Roest Crollius H."/>
            <person name="Guiguen Y."/>
        </authorList>
    </citation>
    <scope>NUCLEOTIDE SEQUENCE</scope>
    <source>
        <strain evidence="1">Concon-B</strain>
    </source>
</reference>
<evidence type="ECO:0000313" key="2">
    <source>
        <dbReference type="Proteomes" id="UP001152803"/>
    </source>
</evidence>
<dbReference type="AlphaFoldDB" id="A0A9Q1D019"/>
<comment type="caution">
    <text evidence="1">The sequence shown here is derived from an EMBL/GenBank/DDBJ whole genome shotgun (WGS) entry which is preliminary data.</text>
</comment>
<accession>A0A9Q1D019</accession>
<dbReference type="EMBL" id="JAFJMO010000016">
    <property type="protein sequence ID" value="KAJ8254370.1"/>
    <property type="molecule type" value="Genomic_DNA"/>
</dbReference>
<name>A0A9Q1D019_CONCO</name>
<dbReference type="Proteomes" id="UP001152803">
    <property type="component" value="Unassembled WGS sequence"/>
</dbReference>
<protein>
    <submittedName>
        <fullName evidence="1">Uncharacterized protein</fullName>
    </submittedName>
</protein>
<evidence type="ECO:0000313" key="1">
    <source>
        <dbReference type="EMBL" id="KAJ8254370.1"/>
    </source>
</evidence>
<keyword evidence="2" id="KW-1185">Reference proteome</keyword>